<keyword evidence="3" id="KW-0732">Signal</keyword>
<dbReference type="InterPro" id="IPR050373">
    <property type="entry name" value="Fibrinogen_C-term_domain"/>
</dbReference>
<feature type="domain" description="Fibrinogen C-terminal" evidence="4">
    <location>
        <begin position="431"/>
        <end position="647"/>
    </location>
</feature>
<accession>A0AAE1E832</accession>
<comment type="caution">
    <text evidence="5">The sequence shown here is derived from an EMBL/GenBank/DDBJ whole genome shotgun (WGS) entry which is preliminary data.</text>
</comment>
<organism evidence="5 6">
    <name type="scientific">Elysia crispata</name>
    <name type="common">lettuce slug</name>
    <dbReference type="NCBI Taxonomy" id="231223"/>
    <lineage>
        <taxon>Eukaryota</taxon>
        <taxon>Metazoa</taxon>
        <taxon>Spiralia</taxon>
        <taxon>Lophotrochozoa</taxon>
        <taxon>Mollusca</taxon>
        <taxon>Gastropoda</taxon>
        <taxon>Heterobranchia</taxon>
        <taxon>Euthyneura</taxon>
        <taxon>Panpulmonata</taxon>
        <taxon>Sacoglossa</taxon>
        <taxon>Placobranchoidea</taxon>
        <taxon>Plakobranchidae</taxon>
        <taxon>Elysia</taxon>
    </lineage>
</organism>
<dbReference type="InterPro" id="IPR020837">
    <property type="entry name" value="Fibrinogen_CS"/>
</dbReference>
<proteinExistence type="predicted"/>
<sequence length="651" mass="72288">MINKILLWAFACVLLSCQGLELTLDRTPVGSSRSRTACGLLQCVEQSHTNSNENVTVVDHDIESTAQSDRVVEIFSLKVFKVKSTPYTAKRRSLLASISPEHSRLNRVSNGMKVDGRLETGRAVLKIKLNKETDCQAEFLCQVHGMDAEGRQVVRTSHITQLQPIKNDYQGDDPNRDSGLTLQVLTVVQELNAKLAVMDSTIGGLGQEMNRLRETVEHDTESLRNDLDSKTDRLENKNDANNKRLEDKLGNLERNVDSKTERLEDKIESMKQRLEDSINSVVKNANREETTELSTCQNNLSDEFRREIASGLSQIEEMTLAIKNDLAEIGTAIDNSVDDNFLKIQQQLQAEVKTNETTVVDKISSETTCEKIKDMTDEVIEGFASLSNSLQDKFSDLSSSVKSSATDVRRILSGQVTHGTLNSGRDLQYTLANLLTPKTCYRGMSAYVPSISNKYIVIGPSLKNGVKIPVLCDMRTDGGGWVVIQRRVIGDVDFYKGWDAYKNGFGSLYGDFWIGNDIIHNLTNSGKFELRIDMKYNAKSGFAHYGGFSIADESGKYAIKVSSFDGTAGDSLTNPHNGSPFTTYDRDNDAWSKNCAVAYTGAWWYKACHHSNLNGVWGAGGNKGPRWNSLTSTNAVTFSEMKIRQLDGKTI</sequence>
<dbReference type="PANTHER" id="PTHR19143:SF444">
    <property type="entry name" value="PROTEIN SCABROUS"/>
    <property type="match status" value="1"/>
</dbReference>
<evidence type="ECO:0000313" key="6">
    <source>
        <dbReference type="Proteomes" id="UP001283361"/>
    </source>
</evidence>
<feature type="region of interest" description="Disordered" evidence="2">
    <location>
        <begin position="216"/>
        <end position="241"/>
    </location>
</feature>
<reference evidence="5" key="1">
    <citation type="journal article" date="2023" name="G3 (Bethesda)">
        <title>A reference genome for the long-term kleptoplast-retaining sea slug Elysia crispata morphotype clarki.</title>
        <authorList>
            <person name="Eastman K.E."/>
            <person name="Pendleton A.L."/>
            <person name="Shaikh M.A."/>
            <person name="Suttiyut T."/>
            <person name="Ogas R."/>
            <person name="Tomko P."/>
            <person name="Gavelis G."/>
            <person name="Widhalm J.R."/>
            <person name="Wisecaver J.H."/>
        </authorList>
    </citation>
    <scope>NUCLEOTIDE SEQUENCE</scope>
    <source>
        <strain evidence="5">ECLA1</strain>
    </source>
</reference>
<dbReference type="PROSITE" id="PS00514">
    <property type="entry name" value="FIBRINOGEN_C_1"/>
    <property type="match status" value="1"/>
</dbReference>
<feature type="chain" id="PRO_5042266207" description="Fibrinogen C-terminal domain-containing protein" evidence="3">
    <location>
        <begin position="20"/>
        <end position="651"/>
    </location>
</feature>
<dbReference type="Proteomes" id="UP001283361">
    <property type="component" value="Unassembled WGS sequence"/>
</dbReference>
<evidence type="ECO:0000256" key="3">
    <source>
        <dbReference type="SAM" id="SignalP"/>
    </source>
</evidence>
<dbReference type="EMBL" id="JAWDGP010000763">
    <property type="protein sequence ID" value="KAK3797447.1"/>
    <property type="molecule type" value="Genomic_DNA"/>
</dbReference>
<dbReference type="SUPFAM" id="SSF58113">
    <property type="entry name" value="Apolipoprotein A-I"/>
    <property type="match status" value="1"/>
</dbReference>
<dbReference type="Gene3D" id="3.90.215.10">
    <property type="entry name" value="Gamma Fibrinogen, chain A, domain 1"/>
    <property type="match status" value="1"/>
</dbReference>
<evidence type="ECO:0000313" key="5">
    <source>
        <dbReference type="EMBL" id="KAK3797447.1"/>
    </source>
</evidence>
<dbReference type="SUPFAM" id="SSF56496">
    <property type="entry name" value="Fibrinogen C-terminal domain-like"/>
    <property type="match status" value="1"/>
</dbReference>
<keyword evidence="6" id="KW-1185">Reference proteome</keyword>
<gene>
    <name evidence="5" type="ORF">RRG08_011698</name>
</gene>
<dbReference type="InterPro" id="IPR036056">
    <property type="entry name" value="Fibrinogen-like_C"/>
</dbReference>
<evidence type="ECO:0000259" key="4">
    <source>
        <dbReference type="PROSITE" id="PS51406"/>
    </source>
</evidence>
<dbReference type="PANTHER" id="PTHR19143">
    <property type="entry name" value="FIBRINOGEN/TENASCIN/ANGIOPOEITIN"/>
    <property type="match status" value="1"/>
</dbReference>
<protein>
    <recommendedName>
        <fullName evidence="4">Fibrinogen C-terminal domain-containing protein</fullName>
    </recommendedName>
</protein>
<dbReference type="PROSITE" id="PS51257">
    <property type="entry name" value="PROKAR_LIPOPROTEIN"/>
    <property type="match status" value="1"/>
</dbReference>
<dbReference type="InterPro" id="IPR002181">
    <property type="entry name" value="Fibrinogen_a/b/g_C_dom"/>
</dbReference>
<evidence type="ECO:0000256" key="1">
    <source>
        <dbReference type="ARBA" id="ARBA00023157"/>
    </source>
</evidence>
<feature type="signal peptide" evidence="3">
    <location>
        <begin position="1"/>
        <end position="19"/>
    </location>
</feature>
<dbReference type="AlphaFoldDB" id="A0AAE1E832"/>
<name>A0AAE1E832_9GAST</name>
<dbReference type="GO" id="GO:0005615">
    <property type="term" value="C:extracellular space"/>
    <property type="evidence" value="ECO:0007669"/>
    <property type="project" value="TreeGrafter"/>
</dbReference>
<dbReference type="PROSITE" id="PS51406">
    <property type="entry name" value="FIBRINOGEN_C_2"/>
    <property type="match status" value="1"/>
</dbReference>
<dbReference type="Pfam" id="PF00147">
    <property type="entry name" value="Fibrinogen_C"/>
    <property type="match status" value="1"/>
</dbReference>
<keyword evidence="1" id="KW-1015">Disulfide bond</keyword>
<dbReference type="Gene3D" id="1.20.5.1230">
    <property type="entry name" value="Apolipoprotein A-I"/>
    <property type="match status" value="1"/>
</dbReference>
<dbReference type="InterPro" id="IPR014716">
    <property type="entry name" value="Fibrinogen_a/b/g_C_1"/>
</dbReference>
<evidence type="ECO:0000256" key="2">
    <source>
        <dbReference type="SAM" id="MobiDB-lite"/>
    </source>
</evidence>
<dbReference type="SMART" id="SM00186">
    <property type="entry name" value="FBG"/>
    <property type="match status" value="1"/>
</dbReference>
<dbReference type="CDD" id="cd00087">
    <property type="entry name" value="FReD"/>
    <property type="match status" value="1"/>
</dbReference>